<comment type="caution">
    <text evidence="1">The sequence shown here is derived from an EMBL/GenBank/DDBJ whole genome shotgun (WGS) entry which is preliminary data.</text>
</comment>
<dbReference type="Proteomes" id="UP000604046">
    <property type="component" value="Unassembled WGS sequence"/>
</dbReference>
<dbReference type="AlphaFoldDB" id="A0A812JCI6"/>
<sequence length="710" mass="77612">MQTFPEKVYDVTNCGEAYGTSYLGICTRRTLELQSEEIVLKTRNCCVSSVQRRPYAQLNALEHRSVCFGLCNAINSDLAPMDDEGNGGIVPGCGCDAAYVQEIVREMNLRKEGRGKVAQMRQQKYMLERITQLAIKVPMLLKSLGVEYPPSDATLQRLFSGSAPEMRPLSEVISLEPLPEFGTNQYDVTHCCQSLACTSRLLELQPDEASITTRQSLSGSVMTSKVPYANIESVDAVSACCCLRVLTAGELTKPPGKPIDEAISPGCGCNGALVEQIRADLQARVEVRGNLGQIKQLEKMMAKFHDVAAELALILDKIGADTSFPPTQETMRNIYGSSGPDLSHASVVPHTKPSEDFQTKEYNVRNETANICCLLCTCGIAGCETYTLTLEPEQAVFRYSNRCDASVERKPYAQLGSVDENVCCCCIHTVNGLAPGCCGDPTAVKEIAEELQNRKVGRGNIAQLRNQENTMIKAMEADVRTDIFLHKKGIEYPPSQQTLQAVYGLAVPTLPPGGTHGETLHAGASEQMDTKNFSIVNACDQCCFCTSHTLELNDEEAIFRLKNCCVQATSREPYAQLGSVEPISGCMGLCSSVHTDQNQICPGLGCSHALVNEIATELQHRKVKRGNIAQIRMQENLILEIIKLGIKYDLILHKEGIQYPPAQEKMTALFGQGLGLGSTCDVRRDITFHLSLISNPSMVVSEKNGMPPFN</sequence>
<dbReference type="OrthoDB" id="425374at2759"/>
<protein>
    <submittedName>
        <fullName evidence="1">Uncharacterized protein</fullName>
    </submittedName>
</protein>
<keyword evidence="2" id="KW-1185">Reference proteome</keyword>
<evidence type="ECO:0000313" key="1">
    <source>
        <dbReference type="EMBL" id="CAE7204042.1"/>
    </source>
</evidence>
<gene>
    <name evidence="1" type="ORF">SNAT2548_LOCUS6314</name>
</gene>
<dbReference type="EMBL" id="CAJNDS010000418">
    <property type="protein sequence ID" value="CAE7204042.1"/>
    <property type="molecule type" value="Genomic_DNA"/>
</dbReference>
<reference evidence="1" key="1">
    <citation type="submission" date="2021-02" db="EMBL/GenBank/DDBJ databases">
        <authorList>
            <person name="Dougan E. K."/>
            <person name="Rhodes N."/>
            <person name="Thang M."/>
            <person name="Chan C."/>
        </authorList>
    </citation>
    <scope>NUCLEOTIDE SEQUENCE</scope>
</reference>
<name>A0A812JCI6_9DINO</name>
<proteinExistence type="predicted"/>
<accession>A0A812JCI6</accession>
<evidence type="ECO:0000313" key="2">
    <source>
        <dbReference type="Proteomes" id="UP000604046"/>
    </source>
</evidence>
<organism evidence="1 2">
    <name type="scientific">Symbiodinium natans</name>
    <dbReference type="NCBI Taxonomy" id="878477"/>
    <lineage>
        <taxon>Eukaryota</taxon>
        <taxon>Sar</taxon>
        <taxon>Alveolata</taxon>
        <taxon>Dinophyceae</taxon>
        <taxon>Suessiales</taxon>
        <taxon>Symbiodiniaceae</taxon>
        <taxon>Symbiodinium</taxon>
    </lineage>
</organism>